<evidence type="ECO:0000256" key="1">
    <source>
        <dbReference type="ARBA" id="ARBA00006781"/>
    </source>
</evidence>
<dbReference type="InterPro" id="IPR025602">
    <property type="entry name" value="BCP1_family"/>
</dbReference>
<gene>
    <name evidence="3" type="primary">BCP1</name>
    <name evidence="3" type="ORF">MCUN1_000945</name>
</gene>
<dbReference type="Proteomes" id="UP001219933">
    <property type="component" value="Chromosome 1"/>
</dbReference>
<dbReference type="PANTHER" id="PTHR13261:SF0">
    <property type="entry name" value="BRCA2 AND CDKN1A-INTERACTING PROTEIN"/>
    <property type="match status" value="1"/>
</dbReference>
<name>A0AAF0ENW7_9BASI</name>
<protein>
    <submittedName>
        <fullName evidence="3">Mss4p nuclear export</fullName>
    </submittedName>
</protein>
<reference evidence="3" key="1">
    <citation type="submission" date="2023-03" db="EMBL/GenBank/DDBJ databases">
        <title>Mating type loci evolution in Malassezia.</title>
        <authorList>
            <person name="Coelho M.A."/>
        </authorList>
    </citation>
    <scope>NUCLEOTIDE SEQUENCE</scope>
    <source>
        <strain evidence="3">CBS 11721</strain>
    </source>
</reference>
<dbReference type="Pfam" id="PF13862">
    <property type="entry name" value="BCCIP"/>
    <property type="match status" value="1"/>
</dbReference>
<comment type="similarity">
    <text evidence="1">Belongs to the BCP1 family.</text>
</comment>
<accession>A0AAF0ENW7</accession>
<evidence type="ECO:0000313" key="3">
    <source>
        <dbReference type="EMBL" id="WFD34113.1"/>
    </source>
</evidence>
<evidence type="ECO:0000256" key="2">
    <source>
        <dbReference type="SAM" id="MobiDB-lite"/>
    </source>
</evidence>
<feature type="region of interest" description="Disordered" evidence="2">
    <location>
        <begin position="184"/>
        <end position="210"/>
    </location>
</feature>
<dbReference type="AlphaFoldDB" id="A0AAF0ENW7"/>
<proteinExistence type="inferred from homology"/>
<sequence>MSADSSDSESDVDFINVEFDFQAPVETDYQALKRLFQQLYYTHSPDLDLGVLADWVIARGAQGVGTVIKADDAEEVRDPYAVISAVDLYAGNSEPAAEFVQDYLVKQLSRVPAGRPLQQLLEQATAESPLLYVIHERMINMPVPIMPPLLRFIVEETENARAGEKKPTHAIFFSRAFSADALEEDADDEPTGLAGARKRKAAGEHAHPDDAAAAALGRPVARKQSKGGAAPVGDNYGSFRPEDEFVMEVASHGFTFRFPPPRDAAEGYEPPLFGRILAVPYARLPQLISRIEAEWPAPAAPQ</sequence>
<organism evidence="3 4">
    <name type="scientific">Malassezia cuniculi</name>
    <dbReference type="NCBI Taxonomy" id="948313"/>
    <lineage>
        <taxon>Eukaryota</taxon>
        <taxon>Fungi</taxon>
        <taxon>Dikarya</taxon>
        <taxon>Basidiomycota</taxon>
        <taxon>Ustilaginomycotina</taxon>
        <taxon>Malasseziomycetes</taxon>
        <taxon>Malasseziales</taxon>
        <taxon>Malasseziaceae</taxon>
        <taxon>Malassezia</taxon>
    </lineage>
</organism>
<dbReference type="EMBL" id="CP119877">
    <property type="protein sequence ID" value="WFD34113.1"/>
    <property type="molecule type" value="Genomic_DNA"/>
</dbReference>
<evidence type="ECO:0000313" key="4">
    <source>
        <dbReference type="Proteomes" id="UP001219933"/>
    </source>
</evidence>
<feature type="compositionally biased region" description="Basic and acidic residues" evidence="2">
    <location>
        <begin position="201"/>
        <end position="210"/>
    </location>
</feature>
<dbReference type="PANTHER" id="PTHR13261">
    <property type="entry name" value="BRCA2 AND CDKN1A INTERACTING PROTEIN"/>
    <property type="match status" value="1"/>
</dbReference>
<keyword evidence="4" id="KW-1185">Reference proteome</keyword>
<dbReference type="GO" id="GO:0005634">
    <property type="term" value="C:nucleus"/>
    <property type="evidence" value="ECO:0007669"/>
    <property type="project" value="TreeGrafter"/>
</dbReference>